<organism evidence="2">
    <name type="scientific">Cucumis melo</name>
    <name type="common">Muskmelon</name>
    <dbReference type="NCBI Taxonomy" id="3656"/>
    <lineage>
        <taxon>Eukaryota</taxon>
        <taxon>Viridiplantae</taxon>
        <taxon>Streptophyta</taxon>
        <taxon>Embryophyta</taxon>
        <taxon>Tracheophyta</taxon>
        <taxon>Spermatophyta</taxon>
        <taxon>Magnoliopsida</taxon>
        <taxon>eudicotyledons</taxon>
        <taxon>Gunneridae</taxon>
        <taxon>Pentapetalae</taxon>
        <taxon>rosids</taxon>
        <taxon>fabids</taxon>
        <taxon>Cucurbitales</taxon>
        <taxon>Cucurbitaceae</taxon>
        <taxon>Benincaseae</taxon>
        <taxon>Cucumis</taxon>
    </lineage>
</organism>
<feature type="region of interest" description="Disordered" evidence="1">
    <location>
        <begin position="36"/>
        <end position="87"/>
    </location>
</feature>
<reference evidence="2" key="1">
    <citation type="submission" date="2023-03" db="UniProtKB">
        <authorList>
            <consortium name="EnsemblPlants"/>
        </authorList>
    </citation>
    <scope>IDENTIFICATION</scope>
</reference>
<sequence>MLASSRDAFAECIYSLNSTLKASSTVISPMNLFRRVGEQNNNGGSKQIGGDEHNGGVDHNSGDKHNGGSDGYSKKKRASEKKWMDSI</sequence>
<name>A0A9I9ELZ2_CUCME</name>
<accession>A0A9I9ELZ2</accession>
<evidence type="ECO:0000313" key="2">
    <source>
        <dbReference type="EnsemblPlants" id="MELO3C035599.2.1"/>
    </source>
</evidence>
<protein>
    <submittedName>
        <fullName evidence="2">Uncharacterized protein</fullName>
    </submittedName>
</protein>
<dbReference type="EnsemblPlants" id="MELO3C035599.2.1">
    <property type="protein sequence ID" value="MELO3C035599.2.1"/>
    <property type="gene ID" value="MELO3C035599.2"/>
</dbReference>
<feature type="compositionally biased region" description="Basic and acidic residues" evidence="1">
    <location>
        <begin position="49"/>
        <end position="67"/>
    </location>
</feature>
<evidence type="ECO:0000256" key="1">
    <source>
        <dbReference type="SAM" id="MobiDB-lite"/>
    </source>
</evidence>
<dbReference type="AlphaFoldDB" id="A0A9I9ELZ2"/>
<proteinExistence type="predicted"/>
<dbReference type="Gramene" id="MELO3C035599.2.1">
    <property type="protein sequence ID" value="MELO3C035599.2.1"/>
    <property type="gene ID" value="MELO3C035599.2"/>
</dbReference>